<dbReference type="GeneID" id="111121575"/>
<proteinExistence type="inferred from homology"/>
<dbReference type="OrthoDB" id="10033037at2759"/>
<protein>
    <submittedName>
        <fullName evidence="3">UPF0561 protein C2orf68 homolog isoform X2</fullName>
    </submittedName>
</protein>
<keyword evidence="2" id="KW-1185">Reference proteome</keyword>
<evidence type="ECO:0000313" key="2">
    <source>
        <dbReference type="Proteomes" id="UP000694844"/>
    </source>
</evidence>
<gene>
    <name evidence="3" type="primary">LOC111121575</name>
</gene>
<dbReference type="InterPro" id="IPR018888">
    <property type="entry name" value="UPF0561"/>
</dbReference>
<evidence type="ECO:0000313" key="3">
    <source>
        <dbReference type="RefSeq" id="XP_022318611.1"/>
    </source>
</evidence>
<dbReference type="PANTHER" id="PTHR34256:SF1">
    <property type="entry name" value="UPF0561 PROTEIN C2ORF68"/>
    <property type="match status" value="1"/>
</dbReference>
<name>A0A8B8CVW6_CRAVI</name>
<comment type="similarity">
    <text evidence="1">Belongs to the UPF0561 family.</text>
</comment>
<dbReference type="Pfam" id="PF10573">
    <property type="entry name" value="UPF0561"/>
    <property type="match status" value="1"/>
</dbReference>
<dbReference type="Proteomes" id="UP000694844">
    <property type="component" value="Chromosome 2"/>
</dbReference>
<evidence type="ECO:0000256" key="1">
    <source>
        <dbReference type="ARBA" id="ARBA00006905"/>
    </source>
</evidence>
<organism evidence="2 3">
    <name type="scientific">Crassostrea virginica</name>
    <name type="common">Eastern oyster</name>
    <dbReference type="NCBI Taxonomy" id="6565"/>
    <lineage>
        <taxon>Eukaryota</taxon>
        <taxon>Metazoa</taxon>
        <taxon>Spiralia</taxon>
        <taxon>Lophotrochozoa</taxon>
        <taxon>Mollusca</taxon>
        <taxon>Bivalvia</taxon>
        <taxon>Autobranchia</taxon>
        <taxon>Pteriomorphia</taxon>
        <taxon>Ostreida</taxon>
        <taxon>Ostreoidea</taxon>
        <taxon>Ostreidae</taxon>
        <taxon>Crassostrea</taxon>
    </lineage>
</organism>
<accession>A0A8B8CVW6</accession>
<dbReference type="RefSeq" id="XP_022318611.1">
    <property type="nucleotide sequence ID" value="XM_022462903.1"/>
</dbReference>
<reference evidence="3" key="1">
    <citation type="submission" date="2025-08" db="UniProtKB">
        <authorList>
            <consortium name="RefSeq"/>
        </authorList>
    </citation>
    <scope>IDENTIFICATION</scope>
    <source>
        <tissue evidence="3">Whole sample</tissue>
    </source>
</reference>
<dbReference type="PANTHER" id="PTHR34256">
    <property type="entry name" value="UPF0561 PROTEIN C2ORF68"/>
    <property type="match status" value="1"/>
</dbReference>
<dbReference type="AlphaFoldDB" id="A0A8B8CVW6"/>
<sequence>MAAGLRSKLDMKHGFMQKIIQNQVDRDTYDKEVKAKLLEKPKHKQNKQKKPDLNVYVPPTKHKEMFVLEFEDKDGSVYKIPVCKDDSAREIAQKIGEEKKLPSAYIAALERRLEHEISLREGQESDPNS</sequence>